<name>A0AAP0S1U6_LIQFO</name>
<dbReference type="Proteomes" id="UP001415857">
    <property type="component" value="Unassembled WGS sequence"/>
</dbReference>
<accession>A0AAP0S1U6</accession>
<evidence type="ECO:0000313" key="2">
    <source>
        <dbReference type="EMBL" id="KAK9285439.1"/>
    </source>
</evidence>
<proteinExistence type="predicted"/>
<organism evidence="2 3">
    <name type="scientific">Liquidambar formosana</name>
    <name type="common">Formosan gum</name>
    <dbReference type="NCBI Taxonomy" id="63359"/>
    <lineage>
        <taxon>Eukaryota</taxon>
        <taxon>Viridiplantae</taxon>
        <taxon>Streptophyta</taxon>
        <taxon>Embryophyta</taxon>
        <taxon>Tracheophyta</taxon>
        <taxon>Spermatophyta</taxon>
        <taxon>Magnoliopsida</taxon>
        <taxon>eudicotyledons</taxon>
        <taxon>Gunneridae</taxon>
        <taxon>Pentapetalae</taxon>
        <taxon>Saxifragales</taxon>
        <taxon>Altingiaceae</taxon>
        <taxon>Liquidambar</taxon>
    </lineage>
</organism>
<evidence type="ECO:0000313" key="3">
    <source>
        <dbReference type="Proteomes" id="UP001415857"/>
    </source>
</evidence>
<feature type="coiled-coil region" evidence="1">
    <location>
        <begin position="92"/>
        <end position="119"/>
    </location>
</feature>
<protein>
    <submittedName>
        <fullName evidence="2">Uncharacterized protein</fullName>
    </submittedName>
</protein>
<keyword evidence="1" id="KW-0175">Coiled coil</keyword>
<dbReference type="EMBL" id="JBBPBK010000005">
    <property type="protein sequence ID" value="KAK9285439.1"/>
    <property type="molecule type" value="Genomic_DNA"/>
</dbReference>
<reference evidence="2 3" key="1">
    <citation type="journal article" date="2024" name="Plant J.">
        <title>Genome sequences and population genomics reveal climatic adaptation and genomic divergence between two closely related sweetgum species.</title>
        <authorList>
            <person name="Xu W.Q."/>
            <person name="Ren C.Q."/>
            <person name="Zhang X.Y."/>
            <person name="Comes H.P."/>
            <person name="Liu X.H."/>
            <person name="Li Y.G."/>
            <person name="Kettle C.J."/>
            <person name="Jalonen R."/>
            <person name="Gaisberger H."/>
            <person name="Ma Y.Z."/>
            <person name="Qiu Y.X."/>
        </authorList>
    </citation>
    <scope>NUCLEOTIDE SEQUENCE [LARGE SCALE GENOMIC DNA]</scope>
    <source>
        <strain evidence="2">Hangzhou</strain>
    </source>
</reference>
<dbReference type="Gene3D" id="6.10.140.920">
    <property type="match status" value="1"/>
</dbReference>
<dbReference type="AlphaFoldDB" id="A0AAP0S1U6"/>
<comment type="caution">
    <text evidence="2">The sequence shown here is derived from an EMBL/GenBank/DDBJ whole genome shotgun (WGS) entry which is preliminary data.</text>
</comment>
<gene>
    <name evidence="2" type="ORF">L1049_024632</name>
</gene>
<evidence type="ECO:0000256" key="1">
    <source>
        <dbReference type="SAM" id="Coils"/>
    </source>
</evidence>
<keyword evidence="3" id="KW-1185">Reference proteome</keyword>
<sequence>MTVNCGLNVPFKKNKIFIFISVDYDDRFTHYCLNCKSFIRLTIKQGCASSCQKYKEVRDQCEAVKKRGEEIKKMTMERQSQEGLGWWEVPIGDLNRNELQELRLKLEELKKNITDELASRASTPTAFSADSIA</sequence>